<evidence type="ECO:0000256" key="1">
    <source>
        <dbReference type="SAM" id="MobiDB-lite"/>
    </source>
</evidence>
<gene>
    <name evidence="2" type="ORF">ELLFYP34_02059</name>
</gene>
<feature type="compositionally biased region" description="Basic and acidic residues" evidence="1">
    <location>
        <begin position="238"/>
        <end position="264"/>
    </location>
</feature>
<reference evidence="2" key="1">
    <citation type="submission" date="2019-11" db="EMBL/GenBank/DDBJ databases">
        <authorList>
            <person name="Feng L."/>
        </authorList>
    </citation>
    <scope>NUCLEOTIDE SEQUENCE</scope>
    <source>
        <strain evidence="2">ElimosumLFYP34</strain>
    </source>
</reference>
<name>A0A6N3A3U4_EUBLI</name>
<organism evidence="2">
    <name type="scientific">Eubacterium limosum</name>
    <dbReference type="NCBI Taxonomy" id="1736"/>
    <lineage>
        <taxon>Bacteria</taxon>
        <taxon>Bacillati</taxon>
        <taxon>Bacillota</taxon>
        <taxon>Clostridia</taxon>
        <taxon>Eubacteriales</taxon>
        <taxon>Eubacteriaceae</taxon>
        <taxon>Eubacterium</taxon>
    </lineage>
</organism>
<feature type="region of interest" description="Disordered" evidence="1">
    <location>
        <begin position="231"/>
        <end position="286"/>
    </location>
</feature>
<evidence type="ECO:0000313" key="2">
    <source>
        <dbReference type="EMBL" id="VYT84586.1"/>
    </source>
</evidence>
<protein>
    <submittedName>
        <fullName evidence="2">Uncharacterized protein</fullName>
    </submittedName>
</protein>
<dbReference type="AlphaFoldDB" id="A0A6N3A3U4"/>
<sequence length="286" mass="31547">MKPLKLWKRMALRGKVLTIILLLLLISAIVGIGAAVYHIPLLVQNRAVQSVNALFTENDAGLAEGVAQNTGQISDSIKKANQIKDEAMRSFLLQRTSTAQKMADAINGVSALYQTKEDGSRLVVRTIQPFQVDNINKNLTELDAMGKTDFTAAVRQDFADAQNQYNIYKQINDLLNAQFTDGSARNALSEDASSDACDEAQELVAQLENPDTQTDMNFAIGQVRKKVEEQEAAQEAARIAEEEAREAERKAEEEAKKAEEEAKKKNNPAEQIKDAINSVIKPNKTE</sequence>
<dbReference type="EMBL" id="CACRTR010000003">
    <property type="protein sequence ID" value="VYT84586.1"/>
    <property type="molecule type" value="Genomic_DNA"/>
</dbReference>
<accession>A0A6N3A3U4</accession>
<proteinExistence type="predicted"/>